<dbReference type="GO" id="GO:0006886">
    <property type="term" value="P:intracellular protein transport"/>
    <property type="evidence" value="ECO:0007669"/>
    <property type="project" value="InterPro"/>
</dbReference>
<proteinExistence type="inferred from homology"/>
<dbReference type="AlphaFoldDB" id="A0AAW1RGD0"/>
<evidence type="ECO:0000259" key="9">
    <source>
        <dbReference type="PROSITE" id="PS00300"/>
    </source>
</evidence>
<feature type="compositionally biased region" description="Basic and acidic residues" evidence="8">
    <location>
        <begin position="191"/>
        <end position="209"/>
    </location>
</feature>
<dbReference type="Pfam" id="PF04086">
    <property type="entry name" value="SRP-alpha_N"/>
    <property type="match status" value="1"/>
</dbReference>
<dbReference type="Gene3D" id="1.20.120.140">
    <property type="entry name" value="Signal recognition particle SRP54, nucleotide-binding domain"/>
    <property type="match status" value="1"/>
</dbReference>
<gene>
    <name evidence="10" type="ORF">WJX81_003505</name>
</gene>
<dbReference type="SMART" id="SM00962">
    <property type="entry name" value="SRP54"/>
    <property type="match status" value="1"/>
</dbReference>
<dbReference type="Proteomes" id="UP001445335">
    <property type="component" value="Unassembled WGS sequence"/>
</dbReference>
<evidence type="ECO:0000256" key="1">
    <source>
        <dbReference type="ARBA" id="ARBA00004397"/>
    </source>
</evidence>
<dbReference type="InterPro" id="IPR042101">
    <property type="entry name" value="SRP54_N_sf"/>
</dbReference>
<keyword evidence="3" id="KW-0547">Nucleotide-binding</keyword>
<keyword evidence="5" id="KW-0342">GTP-binding</keyword>
<dbReference type="Pfam" id="PF00448">
    <property type="entry name" value="SRP54"/>
    <property type="match status" value="1"/>
</dbReference>
<dbReference type="InterPro" id="IPR000897">
    <property type="entry name" value="SRP54_GTPase_dom"/>
</dbReference>
<dbReference type="SUPFAM" id="SSF64356">
    <property type="entry name" value="SNARE-like"/>
    <property type="match status" value="1"/>
</dbReference>
<evidence type="ECO:0000256" key="8">
    <source>
        <dbReference type="SAM" id="MobiDB-lite"/>
    </source>
</evidence>
<dbReference type="GO" id="GO:0003924">
    <property type="term" value="F:GTPase activity"/>
    <property type="evidence" value="ECO:0007669"/>
    <property type="project" value="InterPro"/>
</dbReference>
<evidence type="ECO:0000256" key="5">
    <source>
        <dbReference type="ARBA" id="ARBA00023134"/>
    </source>
</evidence>
<feature type="domain" description="SRP54-type proteins GTP-binding" evidence="9">
    <location>
        <begin position="662"/>
        <end position="675"/>
    </location>
</feature>
<sequence>MCGARKFHSVLSDEGGARLCVVKIQAGACWWSGMIDYVCIFTKGGALLWTWQLAALRGLPVDALIRTCLLEERSGESSFSYTPPSGAAYTLKWTLHNGLGLVFVAVYQRALKLLYVDALLERLKAEFAEQYQPRVLEYPAFADSFAAALADAEAGAAPSKREAGAPGKGAALRKAGDKTQAGSDQRLSGKSSDDNGERSGAPAHDKDSKSGSAHANGRALGNGGSAANGGPADENGGSAAEGAFDRSKFEKLAKRPPAGLAGRKGGARKGPPGKDKAAKGEDKGKVGKVARKWDSSSDNGELDCSEQPGGASTADDSDGCAPSARAPTADLTLKSRVDVDEDDDEDDEEEEEEEKEAAVAGGQAAAVAGASKVKAGGGLLGAFVRSLGVSVVGTAALTREDIAGALAQLKRRLMERNVAEEIAEKVCESVAVNLEGRRLAGFTRIGTAVRAAVEEALHRILTPRRSVDILREVRQAKARGRPYTIVFVGVNGVGKSTNLAKVAYWLLQNDVSVMIAACDTFRSGAVEQLKTHCARLGVPLYERGYEKDPAKVAYEAQRAAARESTDVLLVDTAGRMQDNEPLMRALSSLIALNRPDLVLFVGEALVGNDAVDQLTKFNRRLTDLAHDQTQAHTIDGILLTKFDTIDDKVGAALSMVYSSGAPIMFVGCGQTYVDLTKLNVKSIVRSLLK</sequence>
<dbReference type="SUPFAM" id="SSF47364">
    <property type="entry name" value="Domain of the SRP/SRP receptor G-proteins"/>
    <property type="match status" value="1"/>
</dbReference>
<dbReference type="PROSITE" id="PS00300">
    <property type="entry name" value="SRP54"/>
    <property type="match status" value="1"/>
</dbReference>
<keyword evidence="4" id="KW-0256">Endoplasmic reticulum</keyword>
<evidence type="ECO:0000256" key="6">
    <source>
        <dbReference type="ARBA" id="ARBA00023136"/>
    </source>
</evidence>
<evidence type="ECO:0000313" key="10">
    <source>
        <dbReference type="EMBL" id="KAK9832611.1"/>
    </source>
</evidence>
<feature type="compositionally biased region" description="Acidic residues" evidence="8">
    <location>
        <begin position="339"/>
        <end position="355"/>
    </location>
</feature>
<dbReference type="InterPro" id="IPR036225">
    <property type="entry name" value="SRP/SRP_N"/>
</dbReference>
<dbReference type="InterPro" id="IPR007222">
    <property type="entry name" value="Sig_recog_particle_rcpt_asu_N"/>
</dbReference>
<dbReference type="InterPro" id="IPR011012">
    <property type="entry name" value="Longin-like_dom_sf"/>
</dbReference>
<feature type="compositionally biased region" description="Polar residues" evidence="8">
    <location>
        <begin position="180"/>
        <end position="190"/>
    </location>
</feature>
<dbReference type="GO" id="GO:0006614">
    <property type="term" value="P:SRP-dependent cotranslational protein targeting to membrane"/>
    <property type="evidence" value="ECO:0007669"/>
    <property type="project" value="InterPro"/>
</dbReference>
<dbReference type="GO" id="GO:0005785">
    <property type="term" value="C:signal recognition particle receptor complex"/>
    <property type="evidence" value="ECO:0007669"/>
    <property type="project" value="InterPro"/>
</dbReference>
<accession>A0AAW1RGD0</accession>
<dbReference type="FunFam" id="3.40.50.300:FF:000188">
    <property type="entry name" value="signal recognition particle receptor subunit alpha"/>
    <property type="match status" value="1"/>
</dbReference>
<name>A0AAW1RGD0_9CHLO</name>
<evidence type="ECO:0000256" key="3">
    <source>
        <dbReference type="ARBA" id="ARBA00022741"/>
    </source>
</evidence>
<keyword evidence="11" id="KW-1185">Reference proteome</keyword>
<dbReference type="InterPro" id="IPR003593">
    <property type="entry name" value="AAA+_ATPase"/>
</dbReference>
<dbReference type="CDD" id="cd14826">
    <property type="entry name" value="SR_alpha_SRX"/>
    <property type="match status" value="1"/>
</dbReference>
<comment type="subcellular location">
    <subcellularLocation>
        <location evidence="1">Endoplasmic reticulum membrane</location>
        <topology evidence="1">Peripheral membrane protein</topology>
        <orientation evidence="1">Cytoplasmic side</orientation>
    </subcellularLocation>
</comment>
<feature type="region of interest" description="Disordered" evidence="8">
    <location>
        <begin position="157"/>
        <end position="362"/>
    </location>
</feature>
<dbReference type="SUPFAM" id="SSF52540">
    <property type="entry name" value="P-loop containing nucleoside triphosphate hydrolases"/>
    <property type="match status" value="1"/>
</dbReference>
<dbReference type="GO" id="GO:0005525">
    <property type="term" value="F:GTP binding"/>
    <property type="evidence" value="ECO:0007669"/>
    <property type="project" value="UniProtKB-KW"/>
</dbReference>
<keyword evidence="6" id="KW-0472">Membrane</keyword>
<comment type="caution">
    <text evidence="10">The sequence shown here is derived from an EMBL/GenBank/DDBJ whole genome shotgun (WGS) entry which is preliminary data.</text>
</comment>
<protein>
    <recommendedName>
        <fullName evidence="9">SRP54-type proteins GTP-binding domain-containing protein</fullName>
    </recommendedName>
</protein>
<reference evidence="10 11" key="1">
    <citation type="journal article" date="2024" name="Nat. Commun.">
        <title>Phylogenomics reveals the evolutionary origins of lichenization in chlorophyte algae.</title>
        <authorList>
            <person name="Puginier C."/>
            <person name="Libourel C."/>
            <person name="Otte J."/>
            <person name="Skaloud P."/>
            <person name="Haon M."/>
            <person name="Grisel S."/>
            <person name="Petersen M."/>
            <person name="Berrin J.G."/>
            <person name="Delaux P.M."/>
            <person name="Dal Grande F."/>
            <person name="Keller J."/>
        </authorList>
    </citation>
    <scope>NUCLEOTIDE SEQUENCE [LARGE SCALE GENOMIC DNA]</scope>
    <source>
        <strain evidence="10 11">SAG 245.80</strain>
    </source>
</reference>
<dbReference type="Gene3D" id="3.30.450.60">
    <property type="match status" value="1"/>
</dbReference>
<dbReference type="EMBL" id="JALJOU010000040">
    <property type="protein sequence ID" value="KAK9832611.1"/>
    <property type="molecule type" value="Genomic_DNA"/>
</dbReference>
<feature type="compositionally biased region" description="Basic and acidic residues" evidence="8">
    <location>
        <begin position="272"/>
        <end position="295"/>
    </location>
</feature>
<evidence type="ECO:0000256" key="2">
    <source>
        <dbReference type="ARBA" id="ARBA00008531"/>
    </source>
</evidence>
<dbReference type="PANTHER" id="PTHR43134">
    <property type="entry name" value="SIGNAL RECOGNITION PARTICLE RECEPTOR SUBUNIT ALPHA"/>
    <property type="match status" value="1"/>
</dbReference>
<dbReference type="PANTHER" id="PTHR43134:SF1">
    <property type="entry name" value="SIGNAL RECOGNITION PARTICLE RECEPTOR SUBUNIT ALPHA"/>
    <property type="match status" value="1"/>
</dbReference>
<dbReference type="InterPro" id="IPR027417">
    <property type="entry name" value="P-loop_NTPase"/>
</dbReference>
<dbReference type="GO" id="GO:0005047">
    <property type="term" value="F:signal recognition particle binding"/>
    <property type="evidence" value="ECO:0007669"/>
    <property type="project" value="InterPro"/>
</dbReference>
<dbReference type="CDD" id="cd17876">
    <property type="entry name" value="SRalpha_C"/>
    <property type="match status" value="1"/>
</dbReference>
<comment type="similarity">
    <text evidence="2">Belongs to the GTP-binding SRP family.</text>
</comment>
<feature type="compositionally biased region" description="Basic and acidic residues" evidence="8">
    <location>
        <begin position="243"/>
        <end position="253"/>
    </location>
</feature>
<organism evidence="10 11">
    <name type="scientific">Elliptochloris bilobata</name>
    <dbReference type="NCBI Taxonomy" id="381761"/>
    <lineage>
        <taxon>Eukaryota</taxon>
        <taxon>Viridiplantae</taxon>
        <taxon>Chlorophyta</taxon>
        <taxon>core chlorophytes</taxon>
        <taxon>Trebouxiophyceae</taxon>
        <taxon>Trebouxiophyceae incertae sedis</taxon>
        <taxon>Elliptochloris clade</taxon>
        <taxon>Elliptochloris</taxon>
    </lineage>
</organism>
<evidence type="ECO:0000256" key="4">
    <source>
        <dbReference type="ARBA" id="ARBA00022824"/>
    </source>
</evidence>
<dbReference type="Gene3D" id="3.40.50.300">
    <property type="entry name" value="P-loop containing nucleotide triphosphate hydrolases"/>
    <property type="match status" value="1"/>
</dbReference>
<evidence type="ECO:0000256" key="7">
    <source>
        <dbReference type="ARBA" id="ARBA00023170"/>
    </source>
</evidence>
<evidence type="ECO:0000313" key="11">
    <source>
        <dbReference type="Proteomes" id="UP001445335"/>
    </source>
</evidence>
<keyword evidence="7" id="KW-0675">Receptor</keyword>
<dbReference type="SMART" id="SM00382">
    <property type="entry name" value="AAA"/>
    <property type="match status" value="1"/>
</dbReference>